<accession>A0A847U8H8</accession>
<dbReference type="SUPFAM" id="SSF46785">
    <property type="entry name" value="Winged helix' DNA-binding domain"/>
    <property type="match status" value="1"/>
</dbReference>
<sequence>MADEYGIHNRLSLIPRRAHTSDTATEMARNDDEVTDDPPVAAVLASLDDEKCRAVLAALREPKSATELQGECDLASSTVYRKLEQLREAALVREYTEVRRDGPNATLYERDFTDISISIDDEEAFRVAIERPERELDDPEDRMATFWSEMRKES</sequence>
<proteinExistence type="predicted"/>
<dbReference type="InterPro" id="IPR036390">
    <property type="entry name" value="WH_DNA-bd_sf"/>
</dbReference>
<dbReference type="AlphaFoldDB" id="A0A847U8H8"/>
<evidence type="ECO:0000313" key="2">
    <source>
        <dbReference type="Proteomes" id="UP000608662"/>
    </source>
</evidence>
<dbReference type="EMBL" id="WOYG01000001">
    <property type="protein sequence ID" value="NLV08856.1"/>
    <property type="molecule type" value="Genomic_DNA"/>
</dbReference>
<evidence type="ECO:0000313" key="1">
    <source>
        <dbReference type="EMBL" id="NLV08856.1"/>
    </source>
</evidence>
<dbReference type="InterPro" id="IPR011991">
    <property type="entry name" value="ArsR-like_HTH"/>
</dbReference>
<organism evidence="1 2">
    <name type="scientific">Halomicrobium mukohataei</name>
    <dbReference type="NCBI Taxonomy" id="57705"/>
    <lineage>
        <taxon>Archaea</taxon>
        <taxon>Methanobacteriati</taxon>
        <taxon>Methanobacteriota</taxon>
        <taxon>Stenosarchaea group</taxon>
        <taxon>Halobacteria</taxon>
        <taxon>Halobacteriales</taxon>
        <taxon>Haloarculaceae</taxon>
        <taxon>Halomicrobium</taxon>
    </lineage>
</organism>
<dbReference type="OrthoDB" id="10985at2157"/>
<comment type="caution">
    <text evidence="1">The sequence shown here is derived from an EMBL/GenBank/DDBJ whole genome shotgun (WGS) entry which is preliminary data.</text>
</comment>
<dbReference type="Proteomes" id="UP000608662">
    <property type="component" value="Unassembled WGS sequence"/>
</dbReference>
<reference evidence="1" key="1">
    <citation type="submission" date="2019-12" db="EMBL/GenBank/DDBJ databases">
        <title>Whole-genome sequence of Halomicrobium mukohataei pws1.</title>
        <authorList>
            <person name="Verma D.K."/>
            <person name="Gopal K."/>
            <person name="Prasad E.S."/>
        </authorList>
    </citation>
    <scope>NUCLEOTIDE SEQUENCE</scope>
    <source>
        <strain evidence="1">Pws1</strain>
    </source>
</reference>
<dbReference type="Pfam" id="PF12840">
    <property type="entry name" value="HTH_20"/>
    <property type="match status" value="1"/>
</dbReference>
<dbReference type="InterPro" id="IPR036388">
    <property type="entry name" value="WH-like_DNA-bd_sf"/>
</dbReference>
<name>A0A847U8H8_9EURY</name>
<protein>
    <submittedName>
        <fullName evidence="1">Helix-turn-helix domain-containing protein</fullName>
    </submittedName>
</protein>
<dbReference type="CDD" id="cd00090">
    <property type="entry name" value="HTH_ARSR"/>
    <property type="match status" value="1"/>
</dbReference>
<dbReference type="Gene3D" id="1.10.10.10">
    <property type="entry name" value="Winged helix-like DNA-binding domain superfamily/Winged helix DNA-binding domain"/>
    <property type="match status" value="1"/>
</dbReference>
<gene>
    <name evidence="1" type="ORF">GOC74_02770</name>
</gene>